<organism evidence="1 2">
    <name type="scientific">Polyplax serrata</name>
    <name type="common">Common mouse louse</name>
    <dbReference type="NCBI Taxonomy" id="468196"/>
    <lineage>
        <taxon>Eukaryota</taxon>
        <taxon>Metazoa</taxon>
        <taxon>Ecdysozoa</taxon>
        <taxon>Arthropoda</taxon>
        <taxon>Hexapoda</taxon>
        <taxon>Insecta</taxon>
        <taxon>Pterygota</taxon>
        <taxon>Neoptera</taxon>
        <taxon>Paraneoptera</taxon>
        <taxon>Psocodea</taxon>
        <taxon>Troctomorpha</taxon>
        <taxon>Phthiraptera</taxon>
        <taxon>Anoplura</taxon>
        <taxon>Polyplacidae</taxon>
        <taxon>Polyplax</taxon>
    </lineage>
</organism>
<sequence>MTKENENETFLQNSIVHYDKIEKESRNEQRRGTQNRWPRDFVSSLLCHIVCHPFNECEEEDDQKGSNFLGRRVWENVIRKLTPRRRPAHSFSSFLPSTFSFSSGRLSSSSLKDVLEGALEDVIRNRP</sequence>
<reference evidence="1 2" key="1">
    <citation type="submission" date="2023-09" db="EMBL/GenBank/DDBJ databases">
        <title>Genomes of two closely related lineages of the louse Polyplax serrata with different host specificities.</title>
        <authorList>
            <person name="Martinu J."/>
            <person name="Tarabai H."/>
            <person name="Stefka J."/>
            <person name="Hypsa V."/>
        </authorList>
    </citation>
    <scope>NUCLEOTIDE SEQUENCE [LARGE SCALE GENOMIC DNA]</scope>
    <source>
        <strain evidence="1">98ZLc_SE</strain>
    </source>
</reference>
<comment type="caution">
    <text evidence="1">The sequence shown here is derived from an EMBL/GenBank/DDBJ whole genome shotgun (WGS) entry which is preliminary data.</text>
</comment>
<evidence type="ECO:0000313" key="1">
    <source>
        <dbReference type="EMBL" id="KAK6633978.1"/>
    </source>
</evidence>
<name>A0ABR1B4Z4_POLSC</name>
<keyword evidence="2" id="KW-1185">Reference proteome</keyword>
<proteinExistence type="predicted"/>
<gene>
    <name evidence="1" type="ORF">RUM44_004585</name>
</gene>
<evidence type="ECO:0000313" key="2">
    <source>
        <dbReference type="Proteomes" id="UP001359485"/>
    </source>
</evidence>
<accession>A0ABR1B4Z4</accession>
<dbReference type="Proteomes" id="UP001359485">
    <property type="component" value="Unassembled WGS sequence"/>
</dbReference>
<protein>
    <submittedName>
        <fullName evidence="1">Uncharacterized protein</fullName>
    </submittedName>
</protein>
<dbReference type="EMBL" id="JAWJWF010000004">
    <property type="protein sequence ID" value="KAK6633978.1"/>
    <property type="molecule type" value="Genomic_DNA"/>
</dbReference>